<dbReference type="PANTHER" id="PTHR43537">
    <property type="entry name" value="TRANSCRIPTIONAL REGULATOR, GNTR FAMILY"/>
    <property type="match status" value="1"/>
</dbReference>
<evidence type="ECO:0000313" key="6">
    <source>
        <dbReference type="Proteomes" id="UP000008363"/>
    </source>
</evidence>
<dbReference type="SUPFAM" id="SSF48008">
    <property type="entry name" value="GntR ligand-binding domain-like"/>
    <property type="match status" value="1"/>
</dbReference>
<dbReference type="InterPro" id="IPR000524">
    <property type="entry name" value="Tscrpt_reg_HTH_GntR"/>
</dbReference>
<gene>
    <name evidence="5" type="ORF">GORHZ_097_00240</name>
</gene>
<keyword evidence="6" id="KW-1185">Reference proteome</keyword>
<dbReference type="OrthoDB" id="3186208at2"/>
<dbReference type="InterPro" id="IPR008920">
    <property type="entry name" value="TF_FadR/GntR_C"/>
</dbReference>
<dbReference type="Proteomes" id="UP000008363">
    <property type="component" value="Unassembled WGS sequence"/>
</dbReference>
<dbReference type="PROSITE" id="PS50949">
    <property type="entry name" value="HTH_GNTR"/>
    <property type="match status" value="1"/>
</dbReference>
<dbReference type="GO" id="GO:0003677">
    <property type="term" value="F:DNA binding"/>
    <property type="evidence" value="ECO:0007669"/>
    <property type="project" value="UniProtKB-KW"/>
</dbReference>
<dbReference type="GO" id="GO:0003700">
    <property type="term" value="F:DNA-binding transcription factor activity"/>
    <property type="evidence" value="ECO:0007669"/>
    <property type="project" value="InterPro"/>
</dbReference>
<evidence type="ECO:0000256" key="2">
    <source>
        <dbReference type="ARBA" id="ARBA00023125"/>
    </source>
</evidence>
<protein>
    <submittedName>
        <fullName evidence="5">Putative GntR family transcriptional regulator</fullName>
    </submittedName>
</protein>
<feature type="domain" description="HTH gntR-type" evidence="4">
    <location>
        <begin position="6"/>
        <end position="73"/>
    </location>
</feature>
<dbReference type="Pfam" id="PF00392">
    <property type="entry name" value="GntR"/>
    <property type="match status" value="1"/>
</dbReference>
<dbReference type="SMART" id="SM00345">
    <property type="entry name" value="HTH_GNTR"/>
    <property type="match status" value="1"/>
</dbReference>
<reference evidence="5 6" key="1">
    <citation type="submission" date="2012-08" db="EMBL/GenBank/DDBJ databases">
        <title>Whole genome shotgun sequence of Gordonia rhizosphera NBRC 16068.</title>
        <authorList>
            <person name="Takarada H."/>
            <person name="Isaki S."/>
            <person name="Hosoyama A."/>
            <person name="Tsuchikane K."/>
            <person name="Katsumata H."/>
            <person name="Baba S."/>
            <person name="Ohji S."/>
            <person name="Yamazaki S."/>
            <person name="Fujita N."/>
        </authorList>
    </citation>
    <scope>NUCLEOTIDE SEQUENCE [LARGE SCALE GENOMIC DNA]</scope>
    <source>
        <strain evidence="5 6">NBRC 16068</strain>
    </source>
</reference>
<dbReference type="eggNOG" id="COG1802">
    <property type="taxonomic scope" value="Bacteria"/>
</dbReference>
<organism evidence="5 6">
    <name type="scientific">Gordonia rhizosphera NBRC 16068</name>
    <dbReference type="NCBI Taxonomy" id="1108045"/>
    <lineage>
        <taxon>Bacteria</taxon>
        <taxon>Bacillati</taxon>
        <taxon>Actinomycetota</taxon>
        <taxon>Actinomycetes</taxon>
        <taxon>Mycobacteriales</taxon>
        <taxon>Gordoniaceae</taxon>
        <taxon>Gordonia</taxon>
    </lineage>
</organism>
<dbReference type="InterPro" id="IPR036390">
    <property type="entry name" value="WH_DNA-bd_sf"/>
</dbReference>
<dbReference type="SMART" id="SM00895">
    <property type="entry name" value="FCD"/>
    <property type="match status" value="1"/>
</dbReference>
<accession>K6V2X5</accession>
<evidence type="ECO:0000256" key="1">
    <source>
        <dbReference type="ARBA" id="ARBA00023015"/>
    </source>
</evidence>
<keyword evidence="2" id="KW-0238">DNA-binding</keyword>
<dbReference type="EMBL" id="BAHC01000097">
    <property type="protein sequence ID" value="GAB90348.1"/>
    <property type="molecule type" value="Genomic_DNA"/>
</dbReference>
<proteinExistence type="predicted"/>
<dbReference type="STRING" id="1108045.GORHZ_097_00240"/>
<dbReference type="RefSeq" id="WP_006333056.1">
    <property type="nucleotide sequence ID" value="NZ_BAHC01000097.1"/>
</dbReference>
<dbReference type="PANTHER" id="PTHR43537:SF24">
    <property type="entry name" value="GLUCONATE OPERON TRANSCRIPTIONAL REPRESSOR"/>
    <property type="match status" value="1"/>
</dbReference>
<keyword evidence="3" id="KW-0804">Transcription</keyword>
<name>K6V2X5_9ACTN</name>
<keyword evidence="1" id="KW-0805">Transcription regulation</keyword>
<comment type="caution">
    <text evidence="5">The sequence shown here is derived from an EMBL/GenBank/DDBJ whole genome shotgun (WGS) entry which is preliminary data.</text>
</comment>
<evidence type="ECO:0000259" key="4">
    <source>
        <dbReference type="PROSITE" id="PS50949"/>
    </source>
</evidence>
<dbReference type="InterPro" id="IPR036388">
    <property type="entry name" value="WH-like_DNA-bd_sf"/>
</dbReference>
<evidence type="ECO:0000313" key="5">
    <source>
        <dbReference type="EMBL" id="GAB90348.1"/>
    </source>
</evidence>
<dbReference type="Gene3D" id="1.20.120.530">
    <property type="entry name" value="GntR ligand-binding domain-like"/>
    <property type="match status" value="1"/>
</dbReference>
<sequence length="212" mass="22887">MTKQTANAADEAYRATRARIISGELSGGVLLSEVEVGQELGVSRTPVHEAFLRLASEQLLTLIPRRGAVVNPVAVSESADVLAMRHAIETAAARQVFAAAGPGAEVRAQIEDNLARQGELVAQADVSGFVDADDDFHALVVAASKNPIAVHFYEMLRGRQQRLRNVLLRIDPATLGAAYGDHRHLAECLFSGDEDGYQRTLATHFDRYQGAI</sequence>
<dbReference type="AlphaFoldDB" id="K6V2X5"/>
<dbReference type="Gene3D" id="1.10.10.10">
    <property type="entry name" value="Winged helix-like DNA-binding domain superfamily/Winged helix DNA-binding domain"/>
    <property type="match status" value="1"/>
</dbReference>
<dbReference type="InterPro" id="IPR011711">
    <property type="entry name" value="GntR_C"/>
</dbReference>
<dbReference type="Pfam" id="PF07729">
    <property type="entry name" value="FCD"/>
    <property type="match status" value="1"/>
</dbReference>
<dbReference type="SUPFAM" id="SSF46785">
    <property type="entry name" value="Winged helix' DNA-binding domain"/>
    <property type="match status" value="1"/>
</dbReference>
<dbReference type="CDD" id="cd07377">
    <property type="entry name" value="WHTH_GntR"/>
    <property type="match status" value="1"/>
</dbReference>
<evidence type="ECO:0000256" key="3">
    <source>
        <dbReference type="ARBA" id="ARBA00023163"/>
    </source>
</evidence>